<gene>
    <name evidence="1" type="ORF">QYM36_007977</name>
</gene>
<protein>
    <submittedName>
        <fullName evidence="1">Uncharacterized protein</fullName>
    </submittedName>
</protein>
<organism evidence="1 2">
    <name type="scientific">Artemia franciscana</name>
    <name type="common">Brine shrimp</name>
    <name type="synonym">Artemia sanfranciscana</name>
    <dbReference type="NCBI Taxonomy" id="6661"/>
    <lineage>
        <taxon>Eukaryota</taxon>
        <taxon>Metazoa</taxon>
        <taxon>Ecdysozoa</taxon>
        <taxon>Arthropoda</taxon>
        <taxon>Crustacea</taxon>
        <taxon>Branchiopoda</taxon>
        <taxon>Anostraca</taxon>
        <taxon>Artemiidae</taxon>
        <taxon>Artemia</taxon>
    </lineage>
</organism>
<proteinExistence type="predicted"/>
<dbReference type="AlphaFoldDB" id="A0AA88IFE6"/>
<comment type="caution">
    <text evidence="1">The sequence shown here is derived from an EMBL/GenBank/DDBJ whole genome shotgun (WGS) entry which is preliminary data.</text>
</comment>
<evidence type="ECO:0000313" key="1">
    <source>
        <dbReference type="EMBL" id="KAK2727324.1"/>
    </source>
</evidence>
<dbReference type="EMBL" id="JAVRJZ010000001">
    <property type="protein sequence ID" value="KAK2727324.1"/>
    <property type="molecule type" value="Genomic_DNA"/>
</dbReference>
<sequence length="149" mass="16922">MIHALVDDKIVLLVYLLLPKKSKRVYVKAVKLLAEKTEDLRLDVSSPTFHSDYEKVVIKAGIIIFPGARHIGCYFPIAQAVWRHAQGLGLKVVYSSSHNSVRFYSQCLALVFLPIRYVLFGRYGLRASSPSVPRIEEFNDYLEGAYLFS</sequence>
<dbReference type="Proteomes" id="UP001187531">
    <property type="component" value="Unassembled WGS sequence"/>
</dbReference>
<evidence type="ECO:0000313" key="2">
    <source>
        <dbReference type="Proteomes" id="UP001187531"/>
    </source>
</evidence>
<keyword evidence="2" id="KW-1185">Reference proteome</keyword>
<accession>A0AA88IFE6</accession>
<name>A0AA88IFE6_ARTSF</name>
<reference evidence="1" key="1">
    <citation type="submission" date="2023-07" db="EMBL/GenBank/DDBJ databases">
        <title>Chromosome-level genome assembly of Artemia franciscana.</title>
        <authorList>
            <person name="Jo E."/>
        </authorList>
    </citation>
    <scope>NUCLEOTIDE SEQUENCE</scope>
    <source>
        <tissue evidence="1">Whole body</tissue>
    </source>
</reference>